<dbReference type="EMBL" id="JAUMIT010000004">
    <property type="protein sequence ID" value="MDO3695059.1"/>
    <property type="molecule type" value="Genomic_DNA"/>
</dbReference>
<dbReference type="Pfam" id="PF02517">
    <property type="entry name" value="Rce1-like"/>
    <property type="match status" value="1"/>
</dbReference>
<evidence type="ECO:0000313" key="3">
    <source>
        <dbReference type="EMBL" id="MDO3695059.1"/>
    </source>
</evidence>
<accession>A0ABT8VSU9</accession>
<gene>
    <name evidence="3" type="ORF">QVZ41_09410</name>
</gene>
<keyword evidence="3" id="KW-0482">Metalloprotease</keyword>
<evidence type="ECO:0000313" key="4">
    <source>
        <dbReference type="Proteomes" id="UP001168642"/>
    </source>
</evidence>
<sequence length="426" mass="50211">MIKLIKNSYRELFLFLKKPVDKPDNNTTLNEKILKLFLILILDLVISTIIILLLSILEKYGLFSTENYKLELLKSMSKSEVIILCIIVIPIIEELIFRLYLRYKNNYLLRLLVSLFYITGRNRKNLIEKRIKKIWYSKYGYIFYFSAILFGFVHILNYDLNKNLLIFMPIITLPQIFVGILAGYLRVRFNLIWGYLLHAIHNLVCVLPFLFIGNNYDDLTNTDNYFIKIEETVQEETNPKFNIYRDSIYVRKAKLKNIIAFTNNTNVFLVESNNIRKMDKEYNLTYKNKSDSNFINRKVINKYLMDSCNYKINWESRPTKSWKLVVEDSLKLISYRTDSVRGSYVNVSKDSASIHRVELNGIAYAIQESTSKNIFLKDKIDGRYNIKLNTADTTDIKKQLRSIYGLNLTDTIAEVNHLIINFENIK</sequence>
<reference evidence="3" key="1">
    <citation type="submission" date="2023-07" db="EMBL/GenBank/DDBJ databases">
        <title>Wenyingzhuangia sp. chi5 genome sequencing and assembly.</title>
        <authorList>
            <person name="Park S."/>
        </authorList>
    </citation>
    <scope>NUCLEOTIDE SEQUENCE</scope>
    <source>
        <strain evidence="3">Chi5</strain>
    </source>
</reference>
<evidence type="ECO:0000256" key="1">
    <source>
        <dbReference type="SAM" id="Phobius"/>
    </source>
</evidence>
<feature type="transmembrane region" description="Helical" evidence="1">
    <location>
        <begin position="192"/>
        <end position="212"/>
    </location>
</feature>
<organism evidence="3 4">
    <name type="scientific">Wenyingzhuangia gilva</name>
    <dbReference type="NCBI Taxonomy" id="3057677"/>
    <lineage>
        <taxon>Bacteria</taxon>
        <taxon>Pseudomonadati</taxon>
        <taxon>Bacteroidota</taxon>
        <taxon>Flavobacteriia</taxon>
        <taxon>Flavobacteriales</taxon>
        <taxon>Flavobacteriaceae</taxon>
        <taxon>Wenyingzhuangia</taxon>
    </lineage>
</organism>
<protein>
    <submittedName>
        <fullName evidence="3">CPBP family intramembrane metalloprotease</fullName>
        <ecNumber evidence="3">3.4.-.-</ecNumber>
    </submittedName>
</protein>
<comment type="caution">
    <text evidence="3">The sequence shown here is derived from an EMBL/GenBank/DDBJ whole genome shotgun (WGS) entry which is preliminary data.</text>
</comment>
<feature type="domain" description="CAAX prenyl protease 2/Lysostaphin resistance protein A-like" evidence="2">
    <location>
        <begin position="82"/>
        <end position="204"/>
    </location>
</feature>
<keyword evidence="1" id="KW-1133">Transmembrane helix</keyword>
<keyword evidence="4" id="KW-1185">Reference proteome</keyword>
<feature type="transmembrane region" description="Helical" evidence="1">
    <location>
        <begin position="81"/>
        <end position="101"/>
    </location>
</feature>
<keyword evidence="1" id="KW-0812">Transmembrane</keyword>
<dbReference type="InterPro" id="IPR003675">
    <property type="entry name" value="Rce1/LyrA-like_dom"/>
</dbReference>
<proteinExistence type="predicted"/>
<dbReference type="GO" id="GO:0008237">
    <property type="term" value="F:metallopeptidase activity"/>
    <property type="evidence" value="ECO:0007669"/>
    <property type="project" value="UniProtKB-KW"/>
</dbReference>
<feature type="transmembrane region" description="Helical" evidence="1">
    <location>
        <begin position="36"/>
        <end position="57"/>
    </location>
</feature>
<dbReference type="EC" id="3.4.-.-" evidence="3"/>
<feature type="transmembrane region" description="Helical" evidence="1">
    <location>
        <begin position="164"/>
        <end position="185"/>
    </location>
</feature>
<dbReference type="RefSeq" id="WP_302884318.1">
    <property type="nucleotide sequence ID" value="NZ_JAUMIT010000004.1"/>
</dbReference>
<evidence type="ECO:0000259" key="2">
    <source>
        <dbReference type="Pfam" id="PF02517"/>
    </source>
</evidence>
<keyword evidence="1" id="KW-0472">Membrane</keyword>
<keyword evidence="3" id="KW-0645">Protease</keyword>
<keyword evidence="3" id="KW-0378">Hydrolase</keyword>
<dbReference type="Proteomes" id="UP001168642">
    <property type="component" value="Unassembled WGS sequence"/>
</dbReference>
<name>A0ABT8VSU9_9FLAO</name>
<feature type="transmembrane region" description="Helical" evidence="1">
    <location>
        <begin position="139"/>
        <end position="158"/>
    </location>
</feature>